<evidence type="ECO:0000313" key="5">
    <source>
        <dbReference type="EMBL" id="AQQ71048.1"/>
    </source>
</evidence>
<sequence>MPNIPKVILLISTARGYDRALLSGITKYARLHGPWTFYNEPGGQHERVIPILENWNADGIVAHVSELEQLEKLRRPGLPVIAFGGKQKYHSVHTIHPDSGAIGKMAADFFLEKNFRNFAFCGWSDMYWSTERGEAFRDELKKHGFKIQFYSRPQMRYQRPWEKEQKLLMDWLKSLPKPVAVMACNDDRALHILEACKNQGISVPNEVAVLGVDNDRLICHLTNPILSSIELDYERTGYEAAEFLKELMDGAKYEPRMISAFPLRVIERGSTPALITNEPLVARALDFIYVNSKRPIQVTDVAEAVVASRRTLEQKFRNERNRSVLQEIRRARVQRVARMLEETNLSIYKIAIILGFTSVNNISRYFRRETGISPSEHRERFGQIIRQ</sequence>
<reference evidence="6" key="1">
    <citation type="submission" date="2017-02" db="EMBL/GenBank/DDBJ databases">
        <title>Comparative genomics and description of representatives of a novel lineage of planctomycetes thriving in anoxic sediments.</title>
        <authorList>
            <person name="Spring S."/>
            <person name="Bunk B."/>
            <person name="Sproer C."/>
        </authorList>
    </citation>
    <scope>NUCLEOTIDE SEQUENCE [LARGE SCALE GENOMIC DNA]</scope>
    <source>
        <strain evidence="6">SM-Chi-D1</strain>
    </source>
</reference>
<dbReference type="InterPro" id="IPR054031">
    <property type="entry name" value="XylR_PBP1"/>
</dbReference>
<dbReference type="STRING" id="1851148.SMSP2_01412"/>
<organism evidence="5 6">
    <name type="scientific">Limihaloglobus sulfuriphilus</name>
    <dbReference type="NCBI Taxonomy" id="1851148"/>
    <lineage>
        <taxon>Bacteria</taxon>
        <taxon>Pseudomonadati</taxon>
        <taxon>Planctomycetota</taxon>
        <taxon>Phycisphaerae</taxon>
        <taxon>Sedimentisphaerales</taxon>
        <taxon>Sedimentisphaeraceae</taxon>
        <taxon>Limihaloglobus</taxon>
    </lineage>
</organism>
<dbReference type="Gene3D" id="1.10.10.60">
    <property type="entry name" value="Homeodomain-like"/>
    <property type="match status" value="1"/>
</dbReference>
<dbReference type="InterPro" id="IPR046335">
    <property type="entry name" value="LacI/GalR-like_sensor"/>
</dbReference>
<dbReference type="InterPro" id="IPR009057">
    <property type="entry name" value="Homeodomain-like_sf"/>
</dbReference>
<keyword evidence="1" id="KW-0805">Transcription regulation</keyword>
<feature type="domain" description="HTH araC/xylS-type" evidence="4">
    <location>
        <begin position="282"/>
        <end position="380"/>
    </location>
</feature>
<dbReference type="Proteomes" id="UP000188181">
    <property type="component" value="Chromosome"/>
</dbReference>
<keyword evidence="6" id="KW-1185">Reference proteome</keyword>
<evidence type="ECO:0000313" key="6">
    <source>
        <dbReference type="Proteomes" id="UP000188181"/>
    </source>
</evidence>
<dbReference type="Pfam" id="PF12833">
    <property type="entry name" value="HTH_18"/>
    <property type="match status" value="1"/>
</dbReference>
<keyword evidence="3" id="KW-0804">Transcription</keyword>
<evidence type="ECO:0000256" key="1">
    <source>
        <dbReference type="ARBA" id="ARBA00023015"/>
    </source>
</evidence>
<dbReference type="OrthoDB" id="9795616at2"/>
<dbReference type="SMART" id="SM00342">
    <property type="entry name" value="HTH_ARAC"/>
    <property type="match status" value="1"/>
</dbReference>
<dbReference type="PANTHER" id="PTHR30146:SF24">
    <property type="entry name" value="XYLOSE OPERON REGULATORY PROTEIN"/>
    <property type="match status" value="1"/>
</dbReference>
<dbReference type="Gene3D" id="3.40.50.2300">
    <property type="match status" value="2"/>
</dbReference>
<dbReference type="GO" id="GO:0000976">
    <property type="term" value="F:transcription cis-regulatory region binding"/>
    <property type="evidence" value="ECO:0007669"/>
    <property type="project" value="TreeGrafter"/>
</dbReference>
<dbReference type="InterPro" id="IPR018060">
    <property type="entry name" value="HTH_AraC"/>
</dbReference>
<dbReference type="KEGG" id="pbas:SMSP2_01412"/>
<dbReference type="Pfam" id="PF13377">
    <property type="entry name" value="Peripla_BP_3"/>
    <property type="match status" value="1"/>
</dbReference>
<evidence type="ECO:0000259" key="4">
    <source>
        <dbReference type="PROSITE" id="PS01124"/>
    </source>
</evidence>
<dbReference type="InterPro" id="IPR028082">
    <property type="entry name" value="Peripla_BP_I"/>
</dbReference>
<evidence type="ECO:0000256" key="3">
    <source>
        <dbReference type="ARBA" id="ARBA00023163"/>
    </source>
</evidence>
<dbReference type="RefSeq" id="WP_146683265.1">
    <property type="nucleotide sequence ID" value="NZ_CP019646.1"/>
</dbReference>
<dbReference type="SUPFAM" id="SSF46689">
    <property type="entry name" value="Homeodomain-like"/>
    <property type="match status" value="1"/>
</dbReference>
<proteinExistence type="predicted"/>
<dbReference type="CDD" id="cd01543">
    <property type="entry name" value="PBP1_XylR"/>
    <property type="match status" value="1"/>
</dbReference>
<evidence type="ECO:0000256" key="2">
    <source>
        <dbReference type="ARBA" id="ARBA00023125"/>
    </source>
</evidence>
<dbReference type="PANTHER" id="PTHR30146">
    <property type="entry name" value="LACI-RELATED TRANSCRIPTIONAL REPRESSOR"/>
    <property type="match status" value="1"/>
</dbReference>
<protein>
    <submittedName>
        <fullName evidence="5">Xylose operon regulatory protein</fullName>
    </submittedName>
</protein>
<name>A0A1Q2MES9_9BACT</name>
<accession>A0A1Q2MES9</accession>
<dbReference type="Pfam" id="PF22177">
    <property type="entry name" value="PBP1_XylR"/>
    <property type="match status" value="1"/>
</dbReference>
<gene>
    <name evidence="5" type="primary">xylR_4</name>
    <name evidence="5" type="ORF">SMSP2_01412</name>
</gene>
<dbReference type="EMBL" id="CP019646">
    <property type="protein sequence ID" value="AQQ71048.1"/>
    <property type="molecule type" value="Genomic_DNA"/>
</dbReference>
<dbReference type="SUPFAM" id="SSF53822">
    <property type="entry name" value="Periplasmic binding protein-like I"/>
    <property type="match status" value="1"/>
</dbReference>
<dbReference type="GO" id="GO:0003700">
    <property type="term" value="F:DNA-binding transcription factor activity"/>
    <property type="evidence" value="ECO:0007669"/>
    <property type="project" value="InterPro"/>
</dbReference>
<dbReference type="PROSITE" id="PS01124">
    <property type="entry name" value="HTH_ARAC_FAMILY_2"/>
    <property type="match status" value="1"/>
</dbReference>
<keyword evidence="2" id="KW-0238">DNA-binding</keyword>
<dbReference type="AlphaFoldDB" id="A0A1Q2MES9"/>